<dbReference type="SMART" id="SM00387">
    <property type="entry name" value="HATPase_c"/>
    <property type="match status" value="1"/>
</dbReference>
<dbReference type="SUPFAM" id="SSF55874">
    <property type="entry name" value="ATPase domain of HSP90 chaperone/DNA topoisomerase II/histidine kinase"/>
    <property type="match status" value="1"/>
</dbReference>
<evidence type="ECO:0000256" key="4">
    <source>
        <dbReference type="ARBA" id="ARBA00022679"/>
    </source>
</evidence>
<dbReference type="Pfam" id="PF00512">
    <property type="entry name" value="HisKA"/>
    <property type="match status" value="1"/>
</dbReference>
<keyword evidence="3" id="KW-0597">Phosphoprotein</keyword>
<evidence type="ECO:0000256" key="7">
    <source>
        <dbReference type="ARBA" id="ARBA00022840"/>
    </source>
</evidence>
<dbReference type="Gene3D" id="6.10.340.10">
    <property type="match status" value="1"/>
</dbReference>
<dbReference type="InterPro" id="IPR003594">
    <property type="entry name" value="HATPase_dom"/>
</dbReference>
<dbReference type="InterPro" id="IPR036097">
    <property type="entry name" value="HisK_dim/P_sf"/>
</dbReference>
<evidence type="ECO:0000256" key="3">
    <source>
        <dbReference type="ARBA" id="ARBA00022553"/>
    </source>
</evidence>
<dbReference type="InterPro" id="IPR005467">
    <property type="entry name" value="His_kinase_dom"/>
</dbReference>
<dbReference type="RefSeq" id="WP_377059123.1">
    <property type="nucleotide sequence ID" value="NZ_JBHLUU010000126.1"/>
</dbReference>
<keyword evidence="5" id="KW-0547">Nucleotide-binding</keyword>
<keyword evidence="9" id="KW-1133">Transmembrane helix</keyword>
<keyword evidence="7 11" id="KW-0067">ATP-binding</keyword>
<evidence type="ECO:0000313" key="11">
    <source>
        <dbReference type="EMBL" id="MFC0477975.1"/>
    </source>
</evidence>
<dbReference type="PRINTS" id="PR00344">
    <property type="entry name" value="BCTRLSENSOR"/>
</dbReference>
<feature type="transmembrane region" description="Helical" evidence="9">
    <location>
        <begin position="197"/>
        <end position="219"/>
    </location>
</feature>
<dbReference type="SMART" id="SM00388">
    <property type="entry name" value="HisKA"/>
    <property type="match status" value="1"/>
</dbReference>
<dbReference type="EC" id="2.7.13.3" evidence="2"/>
<dbReference type="InterPro" id="IPR004358">
    <property type="entry name" value="Sig_transdc_His_kin-like_C"/>
</dbReference>
<dbReference type="Proteomes" id="UP001589738">
    <property type="component" value="Unassembled WGS sequence"/>
</dbReference>
<evidence type="ECO:0000256" key="2">
    <source>
        <dbReference type="ARBA" id="ARBA00012438"/>
    </source>
</evidence>
<dbReference type="PROSITE" id="PS50109">
    <property type="entry name" value="HIS_KIN"/>
    <property type="match status" value="1"/>
</dbReference>
<proteinExistence type="predicted"/>
<keyword evidence="9" id="KW-0812">Transmembrane</keyword>
<dbReference type="PANTHER" id="PTHR43065:SF46">
    <property type="entry name" value="C4-DICARBOXYLATE TRANSPORT SENSOR PROTEIN DCTB"/>
    <property type="match status" value="1"/>
</dbReference>
<dbReference type="Gene3D" id="3.30.565.10">
    <property type="entry name" value="Histidine kinase-like ATPase, C-terminal domain"/>
    <property type="match status" value="1"/>
</dbReference>
<keyword evidence="12" id="KW-1185">Reference proteome</keyword>
<evidence type="ECO:0000259" key="10">
    <source>
        <dbReference type="PROSITE" id="PS50109"/>
    </source>
</evidence>
<feature type="domain" description="Histidine kinase" evidence="10">
    <location>
        <begin position="329"/>
        <end position="536"/>
    </location>
</feature>
<keyword evidence="8" id="KW-0902">Two-component regulatory system</keyword>
<keyword evidence="4" id="KW-0808">Transferase</keyword>
<sequence length="537" mass="60705">MKKWIRQLSLYRQVLFFSFFITFVVIFMISSFSYALQTKKEIEQLTDRVEGLSTLWTAVVSPEDVEKVIMTKDPNDPAAKRLQQQVNLINERNSSYFHSGIVATSINEDKEVYATVVSNSYEGLKPFSFYKSVDIHNIALLEAIEEKKVVSTKVYTDDLGTWLSSFAPIQNEEGKVVGVLVIDAEASFIKHSQLETILYLTVVFVVTIVIVFFTLKYVLNNVMEPVDEILYGLHEVSVGNFNIHLSGKKNSNLDPLYERFNFMTQQLAILFDRLSISSPLNGKQAVSDEQLHTFEVAIGKMDTIIKETKLLKELQRAEKMNAIGQLAASVAHEIRNPMTVVKGFLQIFLAKDGLSEEEHMYVKLMLEEMNRAEKIINEYLSLAKPDLEFSEKVNAGDLAHKVMDLMNSYALMSKSIGMQTKVSGDVFIKGNVSELKQVLINILKNGIEAMKDGGTLRLSVREEGHFGIFEIFDTGIGMSEEELQRLGTAFYSLKEKGTGMGLMVCYQIIERMRGSIEVESQKGVGTTFRIILPLHRE</sequence>
<gene>
    <name evidence="11" type="ORF">ACFFHF_22560</name>
</gene>
<dbReference type="GO" id="GO:0005524">
    <property type="term" value="F:ATP binding"/>
    <property type="evidence" value="ECO:0007669"/>
    <property type="project" value="UniProtKB-KW"/>
</dbReference>
<evidence type="ECO:0000313" key="12">
    <source>
        <dbReference type="Proteomes" id="UP001589738"/>
    </source>
</evidence>
<comment type="caution">
    <text evidence="11">The sequence shown here is derived from an EMBL/GenBank/DDBJ whole genome shotgun (WGS) entry which is preliminary data.</text>
</comment>
<organism evidence="11 12">
    <name type="scientific">Robertmurraya beringensis</name>
    <dbReference type="NCBI Taxonomy" id="641660"/>
    <lineage>
        <taxon>Bacteria</taxon>
        <taxon>Bacillati</taxon>
        <taxon>Bacillota</taxon>
        <taxon>Bacilli</taxon>
        <taxon>Bacillales</taxon>
        <taxon>Bacillaceae</taxon>
        <taxon>Robertmurraya</taxon>
    </lineage>
</organism>
<evidence type="ECO:0000256" key="9">
    <source>
        <dbReference type="SAM" id="Phobius"/>
    </source>
</evidence>
<dbReference type="PANTHER" id="PTHR43065">
    <property type="entry name" value="SENSOR HISTIDINE KINASE"/>
    <property type="match status" value="1"/>
</dbReference>
<evidence type="ECO:0000256" key="8">
    <source>
        <dbReference type="ARBA" id="ARBA00023012"/>
    </source>
</evidence>
<keyword evidence="6" id="KW-0418">Kinase</keyword>
<reference evidence="11 12" key="1">
    <citation type="submission" date="2024-09" db="EMBL/GenBank/DDBJ databases">
        <authorList>
            <person name="Sun Q."/>
            <person name="Mori K."/>
        </authorList>
    </citation>
    <scope>NUCLEOTIDE SEQUENCE [LARGE SCALE GENOMIC DNA]</scope>
    <source>
        <strain evidence="11 12">CGMCC 1.9126</strain>
    </source>
</reference>
<keyword evidence="9" id="KW-0472">Membrane</keyword>
<name>A0ABV6KXC5_9BACI</name>
<dbReference type="Gene3D" id="1.10.287.130">
    <property type="match status" value="1"/>
</dbReference>
<dbReference type="Pfam" id="PF02518">
    <property type="entry name" value="HATPase_c"/>
    <property type="match status" value="1"/>
</dbReference>
<dbReference type="InterPro" id="IPR036890">
    <property type="entry name" value="HATPase_C_sf"/>
</dbReference>
<feature type="transmembrane region" description="Helical" evidence="9">
    <location>
        <begin position="14"/>
        <end position="36"/>
    </location>
</feature>
<protein>
    <recommendedName>
        <fullName evidence="2">histidine kinase</fullName>
        <ecNumber evidence="2">2.7.13.3</ecNumber>
    </recommendedName>
</protein>
<evidence type="ECO:0000256" key="6">
    <source>
        <dbReference type="ARBA" id="ARBA00022777"/>
    </source>
</evidence>
<accession>A0ABV6KXC5</accession>
<evidence type="ECO:0000256" key="5">
    <source>
        <dbReference type="ARBA" id="ARBA00022741"/>
    </source>
</evidence>
<dbReference type="CDD" id="cd00082">
    <property type="entry name" value="HisKA"/>
    <property type="match status" value="1"/>
</dbReference>
<dbReference type="SUPFAM" id="SSF47384">
    <property type="entry name" value="Homodimeric domain of signal transducing histidine kinase"/>
    <property type="match status" value="1"/>
</dbReference>
<evidence type="ECO:0000256" key="1">
    <source>
        <dbReference type="ARBA" id="ARBA00000085"/>
    </source>
</evidence>
<dbReference type="InterPro" id="IPR003661">
    <property type="entry name" value="HisK_dim/P_dom"/>
</dbReference>
<comment type="catalytic activity">
    <reaction evidence="1">
        <text>ATP + protein L-histidine = ADP + protein N-phospho-L-histidine.</text>
        <dbReference type="EC" id="2.7.13.3"/>
    </reaction>
</comment>
<dbReference type="EMBL" id="JBHLUU010000126">
    <property type="protein sequence ID" value="MFC0477975.1"/>
    <property type="molecule type" value="Genomic_DNA"/>
</dbReference>